<feature type="transmembrane region" description="Helical" evidence="7">
    <location>
        <begin position="6"/>
        <end position="23"/>
    </location>
</feature>
<protein>
    <recommendedName>
        <fullName evidence="10">Guided entry of tail-anchored proteins 1</fullName>
    </recommendedName>
</protein>
<comment type="similarity">
    <text evidence="2">Belongs to the WRB/GET1 family.</text>
</comment>
<keyword evidence="5 7" id="KW-1133">Transmembrane helix</keyword>
<evidence type="ECO:0000256" key="1">
    <source>
        <dbReference type="ARBA" id="ARBA00004586"/>
    </source>
</evidence>
<accession>A0ABD3GXG9</accession>
<gene>
    <name evidence="8" type="ORF">R1sor_001855</name>
</gene>
<keyword evidence="9" id="KW-1185">Reference proteome</keyword>
<dbReference type="PANTHER" id="PTHR42650:SF1">
    <property type="entry name" value="GUIDED ENTRY OF TAIL-ANCHORED PROTEINS FACTOR 1"/>
    <property type="match status" value="1"/>
</dbReference>
<evidence type="ECO:0000256" key="4">
    <source>
        <dbReference type="ARBA" id="ARBA00022824"/>
    </source>
</evidence>
<dbReference type="PANTHER" id="PTHR42650">
    <property type="entry name" value="TAIL-ANCHORED PROTEIN INSERTION RECEPTOR WRB"/>
    <property type="match status" value="1"/>
</dbReference>
<evidence type="ECO:0000313" key="9">
    <source>
        <dbReference type="Proteomes" id="UP001633002"/>
    </source>
</evidence>
<name>A0ABD3GXG9_9MARC</name>
<evidence type="ECO:0000256" key="5">
    <source>
        <dbReference type="ARBA" id="ARBA00022989"/>
    </source>
</evidence>
<comment type="subcellular location">
    <subcellularLocation>
        <location evidence="1">Endoplasmic reticulum membrane</location>
    </subcellularLocation>
</comment>
<evidence type="ECO:0008006" key="10">
    <source>
        <dbReference type="Google" id="ProtNLM"/>
    </source>
</evidence>
<evidence type="ECO:0000313" key="8">
    <source>
        <dbReference type="EMBL" id="KAL3683833.1"/>
    </source>
</evidence>
<dbReference type="InterPro" id="IPR028945">
    <property type="entry name" value="Get1"/>
</dbReference>
<organism evidence="8 9">
    <name type="scientific">Riccia sorocarpa</name>
    <dbReference type="NCBI Taxonomy" id="122646"/>
    <lineage>
        <taxon>Eukaryota</taxon>
        <taxon>Viridiplantae</taxon>
        <taxon>Streptophyta</taxon>
        <taxon>Embryophyta</taxon>
        <taxon>Marchantiophyta</taxon>
        <taxon>Marchantiopsida</taxon>
        <taxon>Marchantiidae</taxon>
        <taxon>Marchantiales</taxon>
        <taxon>Ricciaceae</taxon>
        <taxon>Riccia</taxon>
    </lineage>
</organism>
<evidence type="ECO:0000256" key="7">
    <source>
        <dbReference type="SAM" id="Phobius"/>
    </source>
</evidence>
<evidence type="ECO:0000256" key="6">
    <source>
        <dbReference type="ARBA" id="ARBA00023136"/>
    </source>
</evidence>
<evidence type="ECO:0000256" key="2">
    <source>
        <dbReference type="ARBA" id="ARBA00010799"/>
    </source>
</evidence>
<dbReference type="Pfam" id="PF04420">
    <property type="entry name" value="CHD5"/>
    <property type="match status" value="1"/>
</dbReference>
<comment type="caution">
    <text evidence="8">The sequence shown here is derived from an EMBL/GenBank/DDBJ whole genome shotgun (WGS) entry which is preliminary data.</text>
</comment>
<evidence type="ECO:0000256" key="3">
    <source>
        <dbReference type="ARBA" id="ARBA00022692"/>
    </source>
</evidence>
<dbReference type="GO" id="GO:0005789">
    <property type="term" value="C:endoplasmic reticulum membrane"/>
    <property type="evidence" value="ECO:0007669"/>
    <property type="project" value="UniProtKB-SubCell"/>
</dbReference>
<proteinExistence type="inferred from homology"/>
<keyword evidence="3 7" id="KW-0812">Transmembrane</keyword>
<dbReference type="Proteomes" id="UP001633002">
    <property type="component" value="Unassembled WGS sequence"/>
</dbReference>
<sequence length="184" mass="20525">MEEAPVSAAAAIFAVLLVLHLFGEYFSRIVPIKPVIPRESELLKEIRELHRSADSFSTPSTFSKAAKLKRQATLKEKELAALRQDISGQTNWWFTLYSAAPKALKFTVYIILAQWFWRTSVATVPISFVQPFEFLVSPDKKAAGGEVTVGIISWLILTSRVSKFITSKVVGKPLSRKTVAKKSI</sequence>
<keyword evidence="4" id="KW-0256">Endoplasmic reticulum</keyword>
<keyword evidence="6 7" id="KW-0472">Membrane</keyword>
<reference evidence="8 9" key="1">
    <citation type="submission" date="2024-09" db="EMBL/GenBank/DDBJ databases">
        <title>Chromosome-scale assembly of Riccia sorocarpa.</title>
        <authorList>
            <person name="Paukszto L."/>
        </authorList>
    </citation>
    <scope>NUCLEOTIDE SEQUENCE [LARGE SCALE GENOMIC DNA]</scope>
    <source>
        <strain evidence="8">LP-2024</strain>
        <tissue evidence="8">Aerial parts of the thallus</tissue>
    </source>
</reference>
<dbReference type="EMBL" id="JBJQOH010000006">
    <property type="protein sequence ID" value="KAL3683833.1"/>
    <property type="molecule type" value="Genomic_DNA"/>
</dbReference>
<dbReference type="AlphaFoldDB" id="A0ABD3GXG9"/>